<comment type="caution">
    <text evidence="1">The sequence shown here is derived from an EMBL/GenBank/DDBJ whole genome shotgun (WGS) entry which is preliminary data.</text>
</comment>
<dbReference type="RefSeq" id="WP_204204741.1">
    <property type="nucleotide sequence ID" value="NZ_JAFELM010000043.1"/>
</dbReference>
<protein>
    <submittedName>
        <fullName evidence="1">Uncharacterized protein</fullName>
    </submittedName>
</protein>
<keyword evidence="2" id="KW-1185">Reference proteome</keyword>
<organism evidence="1 2">
    <name type="scientific">Bacillus suaedaesalsae</name>
    <dbReference type="NCBI Taxonomy" id="2810349"/>
    <lineage>
        <taxon>Bacteria</taxon>
        <taxon>Bacillati</taxon>
        <taxon>Bacillota</taxon>
        <taxon>Bacilli</taxon>
        <taxon>Bacillales</taxon>
        <taxon>Bacillaceae</taxon>
        <taxon>Bacillus</taxon>
    </lineage>
</organism>
<proteinExistence type="predicted"/>
<name>A0ABS2DLC4_9BACI</name>
<dbReference type="Proteomes" id="UP001518925">
    <property type="component" value="Unassembled WGS sequence"/>
</dbReference>
<accession>A0ABS2DLC4</accession>
<dbReference type="EMBL" id="JAFELM010000043">
    <property type="protein sequence ID" value="MBM6619300.1"/>
    <property type="molecule type" value="Genomic_DNA"/>
</dbReference>
<evidence type="ECO:0000313" key="2">
    <source>
        <dbReference type="Proteomes" id="UP001518925"/>
    </source>
</evidence>
<gene>
    <name evidence="1" type="ORF">JR050_16695</name>
</gene>
<reference evidence="1 2" key="1">
    <citation type="submission" date="2021-02" db="EMBL/GenBank/DDBJ databases">
        <title>Bacillus sp. RD4P76, an endophyte from a halophyte.</title>
        <authorList>
            <person name="Sun J.-Q."/>
        </authorList>
    </citation>
    <scope>NUCLEOTIDE SEQUENCE [LARGE SCALE GENOMIC DNA]</scope>
    <source>
        <strain evidence="1 2">RD4P76</strain>
    </source>
</reference>
<evidence type="ECO:0000313" key="1">
    <source>
        <dbReference type="EMBL" id="MBM6619300.1"/>
    </source>
</evidence>
<sequence>MKIESVIILVNKMCGESNYTRAREIIFREWDRLTDSNNYNLLNKSAKEFIKIIKSERETGSFNSLSLSEKKILNLFNQYVRELNLDFAKRIYNDNSHLFEKKASQDWLNSEAKIFYDAWKRYKNTESNTEPKRSSI</sequence>